<gene>
    <name evidence="1" type="ORF">SPMU_03350</name>
</gene>
<accession>A0A245ZQJ6</accession>
<proteinExistence type="predicted"/>
<comment type="caution">
    <text evidence="1">The sequence shown here is derived from an EMBL/GenBank/DDBJ whole genome shotgun (WGS) entry which is preliminary data.</text>
</comment>
<sequence>MLTIDHPNSLTALGMLNYGLQPFRNMVTGRYLLAIKLNKEAILAARVNQGFRLYVVPGGLRITVGLISAFFDDHDEPHTLRTPFIDGDDLTHDLVKLFSQESFEIYLFDEHDRELIGIVATLPDRARFVARTAALVLPRLDMTNVLATDRTLTHWFGLRTAADDAQAFDVVFTEKLYDDDRVIIEAHRPDLRGSGDVGVISLVRDEPGSYQERDIGHALLRVFQWEAVIANPVRADTGRELCDLLVVLPDALLAVQAKDSPNTEASLRRSIERKLKTTLQHLNKAADQLRGTLGYLNSHETLDLVLSDGPISIPLSDKAIYGMIVLNEMFDDHFPDYSRPVLAVAQATGRATVVLDYPALHVITNRIADPYDFLMWLDRLFGFAAEHGEFPRPQFTGPPAARP</sequence>
<dbReference type="RefSeq" id="WP_088331298.1">
    <property type="nucleotide sequence ID" value="NZ_NBBJ01000001.1"/>
</dbReference>
<name>A0A245ZQJ6_9SPHN</name>
<dbReference type="Proteomes" id="UP000197783">
    <property type="component" value="Unassembled WGS sequence"/>
</dbReference>
<reference evidence="1 2" key="1">
    <citation type="submission" date="2017-03" db="EMBL/GenBank/DDBJ databases">
        <title>Genome sequence of Sphingomonas mucosissima DSM 17494.</title>
        <authorList>
            <person name="Poehlein A."/>
            <person name="Wuebbeler J.H."/>
            <person name="Steinbuechel A."/>
            <person name="Daniel R."/>
        </authorList>
    </citation>
    <scope>NUCLEOTIDE SEQUENCE [LARGE SCALE GENOMIC DNA]</scope>
    <source>
        <strain evidence="1 2">DSM 17494</strain>
    </source>
</reference>
<dbReference type="OrthoDB" id="8399489at2"/>
<dbReference type="AlphaFoldDB" id="A0A245ZQJ6"/>
<keyword evidence="2" id="KW-1185">Reference proteome</keyword>
<organism evidence="1 2">
    <name type="scientific">Sphingomonas mucosissima</name>
    <dbReference type="NCBI Taxonomy" id="370959"/>
    <lineage>
        <taxon>Bacteria</taxon>
        <taxon>Pseudomonadati</taxon>
        <taxon>Pseudomonadota</taxon>
        <taxon>Alphaproteobacteria</taxon>
        <taxon>Sphingomonadales</taxon>
        <taxon>Sphingomonadaceae</taxon>
        <taxon>Sphingomonas</taxon>
    </lineage>
</organism>
<evidence type="ECO:0000313" key="1">
    <source>
        <dbReference type="EMBL" id="OWK32014.1"/>
    </source>
</evidence>
<dbReference type="EMBL" id="NBBJ01000001">
    <property type="protein sequence ID" value="OWK32014.1"/>
    <property type="molecule type" value="Genomic_DNA"/>
</dbReference>
<protein>
    <submittedName>
        <fullName evidence="1">Uncharacterized protein</fullName>
    </submittedName>
</protein>
<evidence type="ECO:0000313" key="2">
    <source>
        <dbReference type="Proteomes" id="UP000197783"/>
    </source>
</evidence>